<dbReference type="SUPFAM" id="SSF52374">
    <property type="entry name" value="Nucleotidylyl transferase"/>
    <property type="match status" value="1"/>
</dbReference>
<dbReference type="NCBIfam" id="TIGR00125">
    <property type="entry name" value="cyt_tran_rel"/>
    <property type="match status" value="1"/>
</dbReference>
<evidence type="ECO:0000313" key="17">
    <source>
        <dbReference type="EMBL" id="SNC72323.1"/>
    </source>
</evidence>
<dbReference type="InterPro" id="IPR014729">
    <property type="entry name" value="Rossmann-like_a/b/a_fold"/>
</dbReference>
<name>A0A212U264_9MICO</name>
<dbReference type="PANTHER" id="PTHR22749:SF6">
    <property type="entry name" value="RIBOFLAVIN KINASE"/>
    <property type="match status" value="1"/>
</dbReference>
<evidence type="ECO:0000256" key="7">
    <source>
        <dbReference type="ARBA" id="ARBA00022695"/>
    </source>
</evidence>
<dbReference type="InterPro" id="IPR023468">
    <property type="entry name" value="Riboflavin_kinase"/>
</dbReference>
<dbReference type="EMBL" id="FYEZ01000002">
    <property type="protein sequence ID" value="SNC72323.1"/>
    <property type="molecule type" value="Genomic_DNA"/>
</dbReference>
<dbReference type="Gene3D" id="3.40.50.620">
    <property type="entry name" value="HUPs"/>
    <property type="match status" value="1"/>
</dbReference>
<dbReference type="InterPro" id="IPR015864">
    <property type="entry name" value="FAD_synthase"/>
</dbReference>
<keyword evidence="9 15" id="KW-0418">Kinase</keyword>
<dbReference type="RefSeq" id="WP_234994376.1">
    <property type="nucleotide sequence ID" value="NZ_FYEZ01000002.1"/>
</dbReference>
<evidence type="ECO:0000256" key="3">
    <source>
        <dbReference type="ARBA" id="ARBA00005201"/>
    </source>
</evidence>
<comment type="function">
    <text evidence="1">Catalyzes the phosphorylation of riboflavin to FMN followed by the adenylation of FMN to FAD.</text>
</comment>
<dbReference type="GO" id="GO:0008531">
    <property type="term" value="F:riboflavin kinase activity"/>
    <property type="evidence" value="ECO:0007669"/>
    <property type="project" value="UniProtKB-UniRule"/>
</dbReference>
<dbReference type="NCBIfam" id="TIGR00083">
    <property type="entry name" value="ribF"/>
    <property type="match status" value="1"/>
</dbReference>
<comment type="catalytic activity">
    <reaction evidence="14 15">
        <text>FMN + ATP + H(+) = FAD + diphosphate</text>
        <dbReference type="Rhea" id="RHEA:17237"/>
        <dbReference type="ChEBI" id="CHEBI:15378"/>
        <dbReference type="ChEBI" id="CHEBI:30616"/>
        <dbReference type="ChEBI" id="CHEBI:33019"/>
        <dbReference type="ChEBI" id="CHEBI:57692"/>
        <dbReference type="ChEBI" id="CHEBI:58210"/>
        <dbReference type="EC" id="2.7.7.2"/>
    </reaction>
</comment>
<dbReference type="Pfam" id="PF06574">
    <property type="entry name" value="FAD_syn"/>
    <property type="match status" value="1"/>
</dbReference>
<dbReference type="NCBIfam" id="NF004160">
    <property type="entry name" value="PRK05627.1-3"/>
    <property type="match status" value="1"/>
</dbReference>
<evidence type="ECO:0000256" key="1">
    <source>
        <dbReference type="ARBA" id="ARBA00002121"/>
    </source>
</evidence>
<evidence type="ECO:0000256" key="8">
    <source>
        <dbReference type="ARBA" id="ARBA00022741"/>
    </source>
</evidence>
<evidence type="ECO:0000256" key="10">
    <source>
        <dbReference type="ARBA" id="ARBA00022827"/>
    </source>
</evidence>
<gene>
    <name evidence="17" type="ORF">SAMN05445756_1804</name>
</gene>
<dbReference type="InterPro" id="IPR004821">
    <property type="entry name" value="Cyt_trans-like"/>
</dbReference>
<dbReference type="SMART" id="SM00904">
    <property type="entry name" value="Flavokinase"/>
    <property type="match status" value="1"/>
</dbReference>
<proteinExistence type="inferred from homology"/>
<dbReference type="FunFam" id="3.40.50.620:FF:000021">
    <property type="entry name" value="Riboflavin biosynthesis protein"/>
    <property type="match status" value="1"/>
</dbReference>
<dbReference type="PANTHER" id="PTHR22749">
    <property type="entry name" value="RIBOFLAVIN KINASE/FMN ADENYLYLTRANSFERASE"/>
    <property type="match status" value="1"/>
</dbReference>
<dbReference type="Gene3D" id="2.40.30.30">
    <property type="entry name" value="Riboflavin kinase-like"/>
    <property type="match status" value="1"/>
</dbReference>
<evidence type="ECO:0000259" key="16">
    <source>
        <dbReference type="SMART" id="SM00904"/>
    </source>
</evidence>
<keyword evidence="10 15" id="KW-0274">FAD</keyword>
<evidence type="ECO:0000256" key="13">
    <source>
        <dbReference type="ARBA" id="ARBA00047880"/>
    </source>
</evidence>
<organism evidence="17 18">
    <name type="scientific">Kytococcus aerolatus</name>
    <dbReference type="NCBI Taxonomy" id="592308"/>
    <lineage>
        <taxon>Bacteria</taxon>
        <taxon>Bacillati</taxon>
        <taxon>Actinomycetota</taxon>
        <taxon>Actinomycetes</taxon>
        <taxon>Micrococcales</taxon>
        <taxon>Kytococcaceae</taxon>
        <taxon>Kytococcus</taxon>
    </lineage>
</organism>
<dbReference type="UniPathway" id="UPA00276">
    <property type="reaction ID" value="UER00406"/>
</dbReference>
<dbReference type="FunFam" id="2.40.30.30:FF:000003">
    <property type="entry name" value="Riboflavin biosynthesis protein"/>
    <property type="match status" value="1"/>
</dbReference>
<comment type="pathway">
    <text evidence="2 15">Cofactor biosynthesis; FAD biosynthesis; FAD from FMN: step 1/1.</text>
</comment>
<dbReference type="Proteomes" id="UP000198122">
    <property type="component" value="Unassembled WGS sequence"/>
</dbReference>
<dbReference type="InterPro" id="IPR002606">
    <property type="entry name" value="Riboflavin_kinase_bac"/>
</dbReference>
<keyword evidence="11 15" id="KW-0067">ATP-binding</keyword>
<keyword evidence="6 15" id="KW-0808">Transferase</keyword>
<evidence type="ECO:0000256" key="12">
    <source>
        <dbReference type="ARBA" id="ARBA00023268"/>
    </source>
</evidence>
<dbReference type="AlphaFoldDB" id="A0A212U264"/>
<dbReference type="GO" id="GO:0009398">
    <property type="term" value="P:FMN biosynthetic process"/>
    <property type="evidence" value="ECO:0007669"/>
    <property type="project" value="UniProtKB-UniRule"/>
</dbReference>
<keyword evidence="7 15" id="KW-0548">Nucleotidyltransferase</keyword>
<dbReference type="PIRSF" id="PIRSF004491">
    <property type="entry name" value="FAD_Synth"/>
    <property type="match status" value="1"/>
</dbReference>
<evidence type="ECO:0000256" key="5">
    <source>
        <dbReference type="ARBA" id="ARBA00022643"/>
    </source>
</evidence>
<dbReference type="GO" id="GO:0005524">
    <property type="term" value="F:ATP binding"/>
    <property type="evidence" value="ECO:0007669"/>
    <property type="project" value="UniProtKB-UniRule"/>
</dbReference>
<dbReference type="GO" id="GO:0009231">
    <property type="term" value="P:riboflavin biosynthetic process"/>
    <property type="evidence" value="ECO:0007669"/>
    <property type="project" value="InterPro"/>
</dbReference>
<evidence type="ECO:0000256" key="4">
    <source>
        <dbReference type="ARBA" id="ARBA00022630"/>
    </source>
</evidence>
<comment type="catalytic activity">
    <reaction evidence="13 15">
        <text>riboflavin + ATP = FMN + ADP + H(+)</text>
        <dbReference type="Rhea" id="RHEA:14357"/>
        <dbReference type="ChEBI" id="CHEBI:15378"/>
        <dbReference type="ChEBI" id="CHEBI:30616"/>
        <dbReference type="ChEBI" id="CHEBI:57986"/>
        <dbReference type="ChEBI" id="CHEBI:58210"/>
        <dbReference type="ChEBI" id="CHEBI:456216"/>
        <dbReference type="EC" id="2.7.1.26"/>
    </reaction>
</comment>
<reference evidence="17 18" key="1">
    <citation type="submission" date="2017-06" db="EMBL/GenBank/DDBJ databases">
        <authorList>
            <person name="Kim H.J."/>
            <person name="Triplett B.A."/>
        </authorList>
    </citation>
    <scope>NUCLEOTIDE SEQUENCE [LARGE SCALE GENOMIC DNA]</scope>
    <source>
        <strain evidence="17 18">DSM 22179</strain>
    </source>
</reference>
<dbReference type="GO" id="GO:0003919">
    <property type="term" value="F:FMN adenylyltransferase activity"/>
    <property type="evidence" value="ECO:0007669"/>
    <property type="project" value="UniProtKB-UniRule"/>
</dbReference>
<keyword evidence="12" id="KW-0511">Multifunctional enzyme</keyword>
<dbReference type="GO" id="GO:0006747">
    <property type="term" value="P:FAD biosynthetic process"/>
    <property type="evidence" value="ECO:0007669"/>
    <property type="project" value="UniProtKB-UniRule"/>
</dbReference>
<dbReference type="EC" id="2.7.1.26" evidence="15"/>
<protein>
    <recommendedName>
        <fullName evidence="15">Riboflavin biosynthesis protein</fullName>
    </recommendedName>
    <domain>
        <recommendedName>
            <fullName evidence="15">Riboflavin kinase</fullName>
            <ecNumber evidence="15">2.7.1.26</ecNumber>
        </recommendedName>
        <alternativeName>
            <fullName evidence="15">Flavokinase</fullName>
        </alternativeName>
    </domain>
    <domain>
        <recommendedName>
            <fullName evidence="15">FMN adenylyltransferase</fullName>
            <ecNumber evidence="15">2.7.7.2</ecNumber>
        </recommendedName>
        <alternativeName>
            <fullName evidence="15">FAD pyrophosphorylase</fullName>
        </alternativeName>
        <alternativeName>
            <fullName evidence="15">FAD synthase</fullName>
        </alternativeName>
    </domain>
</protein>
<keyword evidence="5 15" id="KW-0288">FMN</keyword>
<evidence type="ECO:0000313" key="18">
    <source>
        <dbReference type="Proteomes" id="UP000198122"/>
    </source>
</evidence>
<dbReference type="InterPro" id="IPR023465">
    <property type="entry name" value="Riboflavin_kinase_dom_sf"/>
</dbReference>
<keyword evidence="4 15" id="KW-0285">Flavoprotein</keyword>
<sequence>MLRLTHPDQLPEPLRQRGTVVTIGTFDGLHRGHRALLGRVTALAAERDLASVALTFHPHPLEVLHPERCPEMIVSTGQRLDLLESVGLDVAVAQQFTVELAQQSPREFVEGTYVRDLGARAVVVGRDSRFGRGNVGTVDILRELGEELGFETVVLDDVGDEAVERWSSTAVRAALARGEVDEAARQLGRLHALRGTVVHGEHRGRELGFPTANLSADTEGLVPADGVYAGWLVRCDLPAGAADARLPAAVSVGTNPTFDGQRRTVEAHVLDRSDLDLYGEPVSIELVERLRGMERFDGVPALVEQMALDVQRAREALA</sequence>
<comment type="pathway">
    <text evidence="3 15">Cofactor biosynthesis; FMN biosynthesis; FMN from riboflavin (ATP route): step 1/1.</text>
</comment>
<evidence type="ECO:0000256" key="9">
    <source>
        <dbReference type="ARBA" id="ARBA00022777"/>
    </source>
</evidence>
<dbReference type="InterPro" id="IPR015865">
    <property type="entry name" value="Riboflavin_kinase_bac/euk"/>
</dbReference>
<evidence type="ECO:0000256" key="15">
    <source>
        <dbReference type="PIRNR" id="PIRNR004491"/>
    </source>
</evidence>
<accession>A0A212U264</accession>
<dbReference type="SUPFAM" id="SSF82114">
    <property type="entry name" value="Riboflavin kinase-like"/>
    <property type="match status" value="1"/>
</dbReference>
<keyword evidence="8 15" id="KW-0547">Nucleotide-binding</keyword>
<dbReference type="UniPathway" id="UPA00277">
    <property type="reaction ID" value="UER00407"/>
</dbReference>
<dbReference type="EC" id="2.7.7.2" evidence="15"/>
<evidence type="ECO:0000256" key="14">
    <source>
        <dbReference type="ARBA" id="ARBA00049494"/>
    </source>
</evidence>
<comment type="similarity">
    <text evidence="15">Belongs to the ribF family.</text>
</comment>
<keyword evidence="18" id="KW-1185">Reference proteome</keyword>
<evidence type="ECO:0000256" key="6">
    <source>
        <dbReference type="ARBA" id="ARBA00022679"/>
    </source>
</evidence>
<evidence type="ECO:0000256" key="2">
    <source>
        <dbReference type="ARBA" id="ARBA00004726"/>
    </source>
</evidence>
<dbReference type="CDD" id="cd02064">
    <property type="entry name" value="FAD_synthetase_N"/>
    <property type="match status" value="1"/>
</dbReference>
<evidence type="ECO:0000256" key="11">
    <source>
        <dbReference type="ARBA" id="ARBA00022840"/>
    </source>
</evidence>
<feature type="domain" description="Riboflavin kinase" evidence="16">
    <location>
        <begin position="186"/>
        <end position="318"/>
    </location>
</feature>
<dbReference type="Pfam" id="PF01687">
    <property type="entry name" value="Flavokinase"/>
    <property type="match status" value="1"/>
</dbReference>